<protein>
    <submittedName>
        <fullName evidence="4">YcxB family protein</fullName>
    </submittedName>
</protein>
<dbReference type="RefSeq" id="WP_209593936.1">
    <property type="nucleotide sequence ID" value="NZ_JAGJCF010000004.1"/>
</dbReference>
<evidence type="ECO:0000256" key="2">
    <source>
        <dbReference type="SAM" id="Phobius"/>
    </source>
</evidence>
<dbReference type="Pfam" id="PF14317">
    <property type="entry name" value="YcxB"/>
    <property type="match status" value="1"/>
</dbReference>
<evidence type="ECO:0000313" key="5">
    <source>
        <dbReference type="Proteomes" id="UP000678276"/>
    </source>
</evidence>
<gene>
    <name evidence="4" type="ORF">J6595_07985</name>
</gene>
<keyword evidence="2" id="KW-0472">Membrane</keyword>
<evidence type="ECO:0000256" key="1">
    <source>
        <dbReference type="SAM" id="MobiDB-lite"/>
    </source>
</evidence>
<dbReference type="InterPro" id="IPR025588">
    <property type="entry name" value="YcxB-like_C"/>
</dbReference>
<keyword evidence="2" id="KW-0812">Transmembrane</keyword>
<dbReference type="Proteomes" id="UP000678276">
    <property type="component" value="Unassembled WGS sequence"/>
</dbReference>
<accession>A0ABS4BH57</accession>
<keyword evidence="2" id="KW-1133">Transmembrane helix</keyword>
<evidence type="ECO:0000313" key="4">
    <source>
        <dbReference type="EMBL" id="MBP0615516.1"/>
    </source>
</evidence>
<feature type="transmembrane region" description="Helical" evidence="2">
    <location>
        <begin position="34"/>
        <end position="56"/>
    </location>
</feature>
<evidence type="ECO:0000259" key="3">
    <source>
        <dbReference type="Pfam" id="PF14317"/>
    </source>
</evidence>
<feature type="region of interest" description="Disordered" evidence="1">
    <location>
        <begin position="153"/>
        <end position="174"/>
    </location>
</feature>
<feature type="domain" description="YcxB-like C-terminal" evidence="3">
    <location>
        <begin position="96"/>
        <end position="143"/>
    </location>
</feature>
<sequence>MKERGLLMFSGIGILAAVVVSSLSEPQFDVVSMLLVPFVIWALMALIARLFFWSAIGRLMKRLRRRRIAGVEPFDFCMSADGIVLEVPDAEGKKTVSSQFPWSSIMAVDRDDERYIFWWGRRRAVVFPREAFLSEDEERSFRERLAAWWKREPTSPPSFRKRTKSRSAASGERH</sequence>
<dbReference type="EMBL" id="JAGJCF010000004">
    <property type="protein sequence ID" value="MBP0615516.1"/>
    <property type="molecule type" value="Genomic_DNA"/>
</dbReference>
<name>A0ABS4BH57_9HYPH</name>
<reference evidence="4 5" key="1">
    <citation type="submission" date="2021-04" db="EMBL/GenBank/DDBJ databases">
        <title>Whole genome sequence of Jiella sp. KSK16Y-1.</title>
        <authorList>
            <person name="Tuo L."/>
        </authorList>
    </citation>
    <scope>NUCLEOTIDE SEQUENCE [LARGE SCALE GENOMIC DNA]</scope>
    <source>
        <strain evidence="4 5">KSK16Y-1</strain>
    </source>
</reference>
<comment type="caution">
    <text evidence="4">The sequence shown here is derived from an EMBL/GenBank/DDBJ whole genome shotgun (WGS) entry which is preliminary data.</text>
</comment>
<proteinExistence type="predicted"/>
<organism evidence="4 5">
    <name type="scientific">Jiella mangrovi</name>
    <dbReference type="NCBI Taxonomy" id="2821407"/>
    <lineage>
        <taxon>Bacteria</taxon>
        <taxon>Pseudomonadati</taxon>
        <taxon>Pseudomonadota</taxon>
        <taxon>Alphaproteobacteria</taxon>
        <taxon>Hyphomicrobiales</taxon>
        <taxon>Aurantimonadaceae</taxon>
        <taxon>Jiella</taxon>
    </lineage>
</organism>
<keyword evidence="5" id="KW-1185">Reference proteome</keyword>